<evidence type="ECO:0000313" key="1">
    <source>
        <dbReference type="EMBL" id="TDP29894.1"/>
    </source>
</evidence>
<protein>
    <submittedName>
        <fullName evidence="1">Uncharacterized protein</fullName>
    </submittedName>
</protein>
<proteinExistence type="predicted"/>
<dbReference type="EMBL" id="SNXK01000012">
    <property type="protein sequence ID" value="TDP29894.1"/>
    <property type="molecule type" value="Genomic_DNA"/>
</dbReference>
<name>A0A4V3CMJ9_NOCIG</name>
<evidence type="ECO:0000313" key="2">
    <source>
        <dbReference type="Proteomes" id="UP000295087"/>
    </source>
</evidence>
<dbReference type="RefSeq" id="WP_067496666.1">
    <property type="nucleotide sequence ID" value="NZ_SNXK01000012.1"/>
</dbReference>
<accession>A0A4V3CMJ9</accession>
<comment type="caution">
    <text evidence="1">The sequence shown here is derived from an EMBL/GenBank/DDBJ whole genome shotgun (WGS) entry which is preliminary data.</text>
</comment>
<sequence>MTTPLGSRSIDTKRYRWRKANGIAFYTNAAPVQRHLDVLAALNVTPQMVGYVVGVDRQTIQNIPNQQQVNTHLASRILAVSHHPHPAQHRVLAIGAARRLGALSALGWPRRVLAARLGIDSSLVSQLFTQCHTSYTRWLAVKALYEELSATRGPSNHVASTARRAGHVPPLAWEGIDIDHPLAEPDWVAVYGECRHGHLYSPENTMRRIDGSRACRVCHRAGVARSKANKRALAQAAKPA</sequence>
<dbReference type="Proteomes" id="UP000295087">
    <property type="component" value="Unassembled WGS sequence"/>
</dbReference>
<reference evidence="1 2" key="1">
    <citation type="submission" date="2019-03" db="EMBL/GenBank/DDBJ databases">
        <title>Genomic Encyclopedia of Type Strains, Phase IV (KMG-IV): sequencing the most valuable type-strain genomes for metagenomic binning, comparative biology and taxonomic classification.</title>
        <authorList>
            <person name="Goeker M."/>
        </authorList>
    </citation>
    <scope>NUCLEOTIDE SEQUENCE [LARGE SCALE GENOMIC DNA]</scope>
    <source>
        <strain evidence="1 2">DSM 44496</strain>
    </source>
</reference>
<dbReference type="AlphaFoldDB" id="A0A4V3CMJ9"/>
<keyword evidence="2" id="KW-1185">Reference proteome</keyword>
<gene>
    <name evidence="1" type="ORF">DFR75_112163</name>
</gene>
<organism evidence="1 2">
    <name type="scientific">Nocardia ignorata</name>
    <dbReference type="NCBI Taxonomy" id="145285"/>
    <lineage>
        <taxon>Bacteria</taxon>
        <taxon>Bacillati</taxon>
        <taxon>Actinomycetota</taxon>
        <taxon>Actinomycetes</taxon>
        <taxon>Mycobacteriales</taxon>
        <taxon>Nocardiaceae</taxon>
        <taxon>Nocardia</taxon>
    </lineage>
</organism>